<protein>
    <submittedName>
        <fullName evidence="8">FAD/FMN-containing dehydrogenase</fullName>
    </submittedName>
</protein>
<evidence type="ECO:0000313" key="8">
    <source>
        <dbReference type="EMBL" id="SEJ27650.1"/>
    </source>
</evidence>
<gene>
    <name evidence="7" type="ORF">C7400_106301</name>
    <name evidence="8" type="ORF">SAMN05216550_103426</name>
</gene>
<evidence type="ECO:0000256" key="2">
    <source>
        <dbReference type="ARBA" id="ARBA00008000"/>
    </source>
</evidence>
<dbReference type="InterPro" id="IPR036318">
    <property type="entry name" value="FAD-bd_PCMH-like_sf"/>
</dbReference>
<dbReference type="Proteomes" id="UP000183529">
    <property type="component" value="Unassembled WGS sequence"/>
</dbReference>
<dbReference type="GO" id="GO:0016491">
    <property type="term" value="F:oxidoreductase activity"/>
    <property type="evidence" value="ECO:0007669"/>
    <property type="project" value="UniProtKB-KW"/>
</dbReference>
<keyword evidence="3" id="KW-0285">Flavoprotein</keyword>
<dbReference type="FunFam" id="1.10.45.10:FF:000001">
    <property type="entry name" value="D-lactate dehydrogenase mitochondrial"/>
    <property type="match status" value="1"/>
</dbReference>
<feature type="domain" description="FAD-binding PCMH-type" evidence="6">
    <location>
        <begin position="44"/>
        <end position="223"/>
    </location>
</feature>
<dbReference type="Gene3D" id="3.30.70.2740">
    <property type="match status" value="1"/>
</dbReference>
<dbReference type="PANTHER" id="PTHR43716">
    <property type="entry name" value="D-2-HYDROXYGLUTARATE DEHYDROGENASE, MITOCHONDRIAL"/>
    <property type="match status" value="1"/>
</dbReference>
<evidence type="ECO:0000256" key="5">
    <source>
        <dbReference type="ARBA" id="ARBA00023002"/>
    </source>
</evidence>
<comment type="cofactor">
    <cofactor evidence="1">
        <name>FAD</name>
        <dbReference type="ChEBI" id="CHEBI:57692"/>
    </cofactor>
</comment>
<dbReference type="InterPro" id="IPR016171">
    <property type="entry name" value="Vanillyl_alc_oxidase_C-sub2"/>
</dbReference>
<dbReference type="Pfam" id="PF01565">
    <property type="entry name" value="FAD_binding_4"/>
    <property type="match status" value="1"/>
</dbReference>
<evidence type="ECO:0000256" key="4">
    <source>
        <dbReference type="ARBA" id="ARBA00022827"/>
    </source>
</evidence>
<evidence type="ECO:0000313" key="9">
    <source>
        <dbReference type="Proteomes" id="UP000183529"/>
    </source>
</evidence>
<dbReference type="InterPro" id="IPR016169">
    <property type="entry name" value="FAD-bd_PCMH_sub2"/>
</dbReference>
<dbReference type="EMBL" id="FNZM01000003">
    <property type="protein sequence ID" value="SEJ27650.1"/>
    <property type="molecule type" value="Genomic_DNA"/>
</dbReference>
<proteinExistence type="inferred from homology"/>
<dbReference type="Gene3D" id="3.30.465.10">
    <property type="match status" value="1"/>
</dbReference>
<organism evidence="8 9">
    <name type="scientific">Paraburkholderia tropica</name>
    <dbReference type="NCBI Taxonomy" id="92647"/>
    <lineage>
        <taxon>Bacteria</taxon>
        <taxon>Pseudomonadati</taxon>
        <taxon>Pseudomonadota</taxon>
        <taxon>Betaproteobacteria</taxon>
        <taxon>Burkholderiales</taxon>
        <taxon>Burkholderiaceae</taxon>
        <taxon>Paraburkholderia</taxon>
    </lineage>
</organism>
<dbReference type="Gene3D" id="1.10.45.10">
    <property type="entry name" value="Vanillyl-alcohol Oxidase, Chain A, domain 4"/>
    <property type="match status" value="1"/>
</dbReference>
<dbReference type="InterPro" id="IPR004113">
    <property type="entry name" value="FAD-bd_oxidored_4_C"/>
</dbReference>
<sequence length="479" mass="50845">MQDQAEEARREAVLAALREALGAAVVSLPADFAGRRHADSSRMPCAEPIALLRPRTTEQVSKALSICHAHHQPVVTQGGLTGLAGGACMLGGEVALSLELMNAIEEIDPVSATMTVQAGTPLQTVQEAADAAGFMFPLDLGARGSATIGGNLGTNAGGNRVIRYGMMREQALDVEAVLADGSVVGGLRKMIKNNTGYDLRDLLIGSEGTLGVMTRAVLRLRPKPRAVSTAWCGLPDYDSVTTLLRLAQERLPAGVSAFEVMWPGYYDFVLSRLPELRAPLEGRHAFYVLLESSGADPQSQNDVFEAFLADMLEAGTLSDAALAANEAHAAAFWAIRDAPGEYGRFIPGRVSFDVSFSVAQVGLAAQRCEARLREHWPNATILIYGHLGDGNLHIVVHEPDWPASAAAEVKRVVYGVTGELGGSVSAEHGIGTKKLEVLALSRTPAELAAMRAVKAALDPRGILNPGKLFLESTPTMQLK</sequence>
<accession>A0A1A5XBQ5</accession>
<dbReference type="AlphaFoldDB" id="A0A1A5XBQ5"/>
<dbReference type="EMBL" id="QJJV01000006">
    <property type="protein sequence ID" value="PXX17584.1"/>
    <property type="molecule type" value="Genomic_DNA"/>
</dbReference>
<dbReference type="PROSITE" id="PS51387">
    <property type="entry name" value="FAD_PCMH"/>
    <property type="match status" value="1"/>
</dbReference>
<dbReference type="Pfam" id="PF02913">
    <property type="entry name" value="FAD-oxidase_C"/>
    <property type="match status" value="1"/>
</dbReference>
<comment type="caution">
    <text evidence="8">The sequence shown here is derived from an EMBL/GenBank/DDBJ whole genome shotgun (WGS) entry which is preliminary data.</text>
</comment>
<evidence type="ECO:0000259" key="6">
    <source>
        <dbReference type="PROSITE" id="PS51387"/>
    </source>
</evidence>
<evidence type="ECO:0000256" key="3">
    <source>
        <dbReference type="ARBA" id="ARBA00022630"/>
    </source>
</evidence>
<dbReference type="SUPFAM" id="SSF56176">
    <property type="entry name" value="FAD-binding/transporter-associated domain-like"/>
    <property type="match status" value="1"/>
</dbReference>
<dbReference type="Proteomes" id="UP000247515">
    <property type="component" value="Unassembled WGS sequence"/>
</dbReference>
<evidence type="ECO:0000313" key="10">
    <source>
        <dbReference type="Proteomes" id="UP000247515"/>
    </source>
</evidence>
<keyword evidence="10" id="KW-1185">Reference proteome</keyword>
<dbReference type="PANTHER" id="PTHR43716:SF1">
    <property type="entry name" value="D-2-HYDROXYGLUTARATE DEHYDROGENASE, MITOCHONDRIAL"/>
    <property type="match status" value="1"/>
</dbReference>
<reference evidence="7 10" key="2">
    <citation type="submission" date="2018-05" db="EMBL/GenBank/DDBJ databases">
        <title>Genomic Encyclopedia of Type Strains, Phase IV (KMG-V): Genome sequencing to study the core and pangenomes of soil and plant-associated prokaryotes.</title>
        <authorList>
            <person name="Whitman W."/>
        </authorList>
    </citation>
    <scope>NUCLEOTIDE SEQUENCE [LARGE SCALE GENOMIC DNA]</scope>
    <source>
        <strain evidence="7 10">SIr-6563</strain>
    </source>
</reference>
<dbReference type="InterPro" id="IPR016164">
    <property type="entry name" value="FAD-linked_Oxase-like_C"/>
</dbReference>
<keyword evidence="4" id="KW-0274">FAD</keyword>
<reference evidence="8 9" key="1">
    <citation type="submission" date="2016-10" db="EMBL/GenBank/DDBJ databases">
        <authorList>
            <person name="Varghese N."/>
            <person name="Submissions S."/>
        </authorList>
    </citation>
    <scope>NUCLEOTIDE SEQUENCE [LARGE SCALE GENOMIC DNA]</scope>
    <source>
        <strain evidence="8 9">LMG 22274</strain>
    </source>
</reference>
<dbReference type="RefSeq" id="WP_065060727.1">
    <property type="nucleotide sequence ID" value="NZ_CADFGN010000001.1"/>
</dbReference>
<keyword evidence="5" id="KW-0560">Oxidoreductase</keyword>
<dbReference type="SUPFAM" id="SSF55103">
    <property type="entry name" value="FAD-linked oxidases, C-terminal domain"/>
    <property type="match status" value="1"/>
</dbReference>
<dbReference type="GO" id="GO:0022904">
    <property type="term" value="P:respiratory electron transport chain"/>
    <property type="evidence" value="ECO:0007669"/>
    <property type="project" value="TreeGrafter"/>
</dbReference>
<name>A0A1A5XBQ5_9BURK</name>
<dbReference type="Gene3D" id="3.30.70.2190">
    <property type="match status" value="1"/>
</dbReference>
<dbReference type="InterPro" id="IPR016166">
    <property type="entry name" value="FAD-bd_PCMH"/>
</dbReference>
<evidence type="ECO:0000256" key="1">
    <source>
        <dbReference type="ARBA" id="ARBA00001974"/>
    </source>
</evidence>
<dbReference type="OrthoDB" id="8522822at2"/>
<evidence type="ECO:0000313" key="7">
    <source>
        <dbReference type="EMBL" id="PXX17584.1"/>
    </source>
</evidence>
<dbReference type="InterPro" id="IPR006094">
    <property type="entry name" value="Oxid_FAD_bind_N"/>
</dbReference>
<comment type="similarity">
    <text evidence="2">Belongs to the FAD-binding oxidoreductase/transferase type 4 family.</text>
</comment>
<dbReference type="InterPro" id="IPR051264">
    <property type="entry name" value="FAD-oxidored/transferase_4"/>
</dbReference>
<dbReference type="GO" id="GO:0071949">
    <property type="term" value="F:FAD binding"/>
    <property type="evidence" value="ECO:0007669"/>
    <property type="project" value="InterPro"/>
</dbReference>